<accession>A0ABC8JDU6</accession>
<dbReference type="EMBL" id="CAKOAT010099599">
    <property type="protein sequence ID" value="CAH8323687.1"/>
    <property type="molecule type" value="Genomic_DNA"/>
</dbReference>
<protein>
    <recommendedName>
        <fullName evidence="4">Nuclear pore protein</fullName>
    </recommendedName>
</protein>
<keyword evidence="4" id="KW-0509">mRNA transport</keyword>
<gene>
    <name evidence="5" type="ORF">ERUC_LOCUS9942</name>
</gene>
<keyword evidence="4" id="KW-0813">Transport</keyword>
<dbReference type="PANTHER" id="PTHR11225:SF5">
    <property type="entry name" value="NUCLEAR PORE COMPLEX PROTEIN NUP93A"/>
    <property type="match status" value="1"/>
</dbReference>
<dbReference type="Proteomes" id="UP001642260">
    <property type="component" value="Unassembled WGS sequence"/>
</dbReference>
<keyword evidence="4" id="KW-0472">Membrane</keyword>
<name>A0ABC8JDU6_ERUVS</name>
<dbReference type="PANTHER" id="PTHR11225">
    <property type="entry name" value="NUCLEAR PORE COMPLEX PROTEIN NUP93 NUCLEOPORIN NUP93 DEAD EYE PROTEIN"/>
    <property type="match status" value="1"/>
</dbReference>
<evidence type="ECO:0000313" key="5">
    <source>
        <dbReference type="EMBL" id="CAH8323687.1"/>
    </source>
</evidence>
<comment type="similarity">
    <text evidence="2 4">Belongs to the nucleoporin interacting component (NIC) family.</text>
</comment>
<dbReference type="GO" id="GO:0051028">
    <property type="term" value="P:mRNA transport"/>
    <property type="evidence" value="ECO:0007669"/>
    <property type="project" value="UniProtKB-KW"/>
</dbReference>
<evidence type="ECO:0000256" key="3">
    <source>
        <dbReference type="ARBA" id="ARBA00023242"/>
    </source>
</evidence>
<proteinExistence type="inferred from homology"/>
<evidence type="ECO:0000256" key="4">
    <source>
        <dbReference type="RuleBase" id="RU364035"/>
    </source>
</evidence>
<sequence length="131" mass="14904">MSRERGLAFKPAMSFKDAHESLGAEGTHGKSVNMQKIWQLVQVKTQQLDRLFRRGCHSRVAIGARRHLERGHEKHIMDTIQSHPTQAALGGSVGNLKRIRAFFRMHVGSLLLIRLGNRVDYKRWCGGCRDC</sequence>
<keyword evidence="3 4" id="KW-0539">Nucleus</keyword>
<evidence type="ECO:0000313" key="6">
    <source>
        <dbReference type="Proteomes" id="UP001642260"/>
    </source>
</evidence>
<dbReference type="AlphaFoldDB" id="A0ABC8JDU6"/>
<dbReference type="InterPro" id="IPR007231">
    <property type="entry name" value="Nucleoporin_int_Nup93/Nic96"/>
</dbReference>
<dbReference type="Pfam" id="PF04097">
    <property type="entry name" value="Nic96"/>
    <property type="match status" value="1"/>
</dbReference>
<evidence type="ECO:0000256" key="1">
    <source>
        <dbReference type="ARBA" id="ARBA00004259"/>
    </source>
</evidence>
<comment type="subcellular location">
    <subcellularLocation>
        <location evidence="1">Nucleus envelope</location>
    </subcellularLocation>
    <subcellularLocation>
        <location evidence="4">Nucleus</location>
        <location evidence="4">Nuclear pore complex</location>
    </subcellularLocation>
</comment>
<dbReference type="GO" id="GO:0005643">
    <property type="term" value="C:nuclear pore"/>
    <property type="evidence" value="ECO:0007669"/>
    <property type="project" value="UniProtKB-SubCell"/>
</dbReference>
<keyword evidence="4" id="KW-0811">Translocation</keyword>
<reference evidence="5 6" key="1">
    <citation type="submission" date="2022-03" db="EMBL/GenBank/DDBJ databases">
        <authorList>
            <person name="Macdonald S."/>
            <person name="Ahmed S."/>
            <person name="Newling K."/>
        </authorList>
    </citation>
    <scope>NUCLEOTIDE SEQUENCE [LARGE SCALE GENOMIC DNA]</scope>
</reference>
<organism evidence="5 6">
    <name type="scientific">Eruca vesicaria subsp. sativa</name>
    <name type="common">Garden rocket</name>
    <name type="synonym">Eruca sativa</name>
    <dbReference type="NCBI Taxonomy" id="29727"/>
    <lineage>
        <taxon>Eukaryota</taxon>
        <taxon>Viridiplantae</taxon>
        <taxon>Streptophyta</taxon>
        <taxon>Embryophyta</taxon>
        <taxon>Tracheophyta</taxon>
        <taxon>Spermatophyta</taxon>
        <taxon>Magnoliopsida</taxon>
        <taxon>eudicotyledons</taxon>
        <taxon>Gunneridae</taxon>
        <taxon>Pentapetalae</taxon>
        <taxon>rosids</taxon>
        <taxon>malvids</taxon>
        <taxon>Brassicales</taxon>
        <taxon>Brassicaceae</taxon>
        <taxon>Brassiceae</taxon>
        <taxon>Eruca</taxon>
    </lineage>
</organism>
<keyword evidence="4" id="KW-0906">Nuclear pore complex</keyword>
<keyword evidence="6" id="KW-1185">Reference proteome</keyword>
<dbReference type="GO" id="GO:0015031">
    <property type="term" value="P:protein transport"/>
    <property type="evidence" value="ECO:0007669"/>
    <property type="project" value="UniProtKB-KW"/>
</dbReference>
<evidence type="ECO:0000256" key="2">
    <source>
        <dbReference type="ARBA" id="ARBA00010186"/>
    </source>
</evidence>
<keyword evidence="4" id="KW-0653">Protein transport</keyword>
<comment type="caution">
    <text evidence="5">The sequence shown here is derived from an EMBL/GenBank/DDBJ whole genome shotgun (WGS) entry which is preliminary data.</text>
</comment>